<evidence type="ECO:0000256" key="1">
    <source>
        <dbReference type="SAM" id="MobiDB-lite"/>
    </source>
</evidence>
<evidence type="ECO:0000313" key="3">
    <source>
        <dbReference type="Proteomes" id="UP000078397"/>
    </source>
</evidence>
<name>A0A179FSR5_METCM</name>
<sequence length="798" mass="90914">MKLPWRTVLEDFEIALGSNSPKSWTHCALSVRQNHGYDGVWQLFGILQKNGLIQVLANHEAQHLRDEILTAALDLDSRLTVLIKAAHDLLSATGFQWPELYMRVVHYLLCHGNYERSVRWHLQLTPKFPPSTEVFGALISSFVVDPSPNMQSNLTALYVSSTNKQLYDHIIPVLFAAGHSKLARLWRKKLLIFGDYPKTSKSRPFLRFLSAYYPNILQSSEELQVSQLANRAKDLNDLQPAKSETDPNKGQYSDAILARWFASTWASVELAINLAQRLGLRVIGPRSLQSLALREYDAKMVATRIAHIENLGITISSQMYCKALVFFAKQGEDALLKDLLACDIHPDEFDDTETRQMLMAAAVREQNWQVERLLQGIEWAIESDPSTRRLHALLDYELGRRKYDKARQVLDRMEALKVNMSQQNAAQLLERTFIGLGKHPTGRKLHVKRLRDNFDALVNRAIDVTRRVALHDVAVPLKFWSLLLQNLGRVGRLAELEQLSMEVIQLYTPTLGGLIPVHPEDLPPVETRKGKQIGTIEHQLGSLTGDICPVKDFLPPNDHTFRSDARSYEALRAYPKERQSGLNWPMQPRNEESSNLDLKSTSPWDILEEDTQTDSTITDRPELSPTTTHFKDYIPADLPIRHRQHPIQRLFTTHLQRSIVRWGFDHGLKSTPSSRSLMGLSPCAASAFDVASGIRLLALLRDQGIHVDVQAIRATIVTRFALGQVPTRRKDRSRDRHELSIEHLKVLFDEAWGSEILPSPSEIARQLEQQKPQLWSRYTKLYGQSFDEEHKESNSATR</sequence>
<gene>
    <name evidence="2" type="ORF">VFPPC_04542</name>
</gene>
<dbReference type="EMBL" id="LSBJ02000003">
    <property type="protein sequence ID" value="OAQ68298.1"/>
    <property type="molecule type" value="Genomic_DNA"/>
</dbReference>
<dbReference type="OrthoDB" id="5366531at2759"/>
<dbReference type="Proteomes" id="UP000078397">
    <property type="component" value="Unassembled WGS sequence"/>
</dbReference>
<proteinExistence type="predicted"/>
<dbReference type="KEGG" id="pchm:VFPPC_04542"/>
<comment type="caution">
    <text evidence="2">The sequence shown here is derived from an EMBL/GenBank/DDBJ whole genome shotgun (WGS) entry which is preliminary data.</text>
</comment>
<feature type="region of interest" description="Disordered" evidence="1">
    <location>
        <begin position="579"/>
        <end position="598"/>
    </location>
</feature>
<dbReference type="STRING" id="1380566.A0A179FSR5"/>
<dbReference type="RefSeq" id="XP_018145148.1">
    <property type="nucleotide sequence ID" value="XM_018283884.1"/>
</dbReference>
<dbReference type="AlphaFoldDB" id="A0A179FSR5"/>
<accession>A0A179FSR5</accession>
<evidence type="ECO:0000313" key="2">
    <source>
        <dbReference type="EMBL" id="OAQ68298.1"/>
    </source>
</evidence>
<dbReference type="GeneID" id="28847878"/>
<keyword evidence="3" id="KW-1185">Reference proteome</keyword>
<organism evidence="2 3">
    <name type="scientific">Pochonia chlamydosporia 170</name>
    <dbReference type="NCBI Taxonomy" id="1380566"/>
    <lineage>
        <taxon>Eukaryota</taxon>
        <taxon>Fungi</taxon>
        <taxon>Dikarya</taxon>
        <taxon>Ascomycota</taxon>
        <taxon>Pezizomycotina</taxon>
        <taxon>Sordariomycetes</taxon>
        <taxon>Hypocreomycetidae</taxon>
        <taxon>Hypocreales</taxon>
        <taxon>Clavicipitaceae</taxon>
        <taxon>Pochonia</taxon>
    </lineage>
</organism>
<protein>
    <submittedName>
        <fullName evidence="2">Pentatricopeptide repeat domain-containing protein</fullName>
    </submittedName>
</protein>
<reference evidence="2 3" key="1">
    <citation type="journal article" date="2016" name="PLoS Pathog.">
        <title>Biosynthesis of antibiotic leucinostatins in bio-control fungus Purpureocillium lilacinum and their inhibition on phytophthora revealed by genome mining.</title>
        <authorList>
            <person name="Wang G."/>
            <person name="Liu Z."/>
            <person name="Lin R."/>
            <person name="Li E."/>
            <person name="Mao Z."/>
            <person name="Ling J."/>
            <person name="Yang Y."/>
            <person name="Yin W.B."/>
            <person name="Xie B."/>
        </authorList>
    </citation>
    <scope>NUCLEOTIDE SEQUENCE [LARGE SCALE GENOMIC DNA]</scope>
    <source>
        <strain evidence="2">170</strain>
    </source>
</reference>